<dbReference type="Proteomes" id="UP000000763">
    <property type="component" value="Chromosome 7"/>
</dbReference>
<reference evidence="2" key="2">
    <citation type="journal article" date="2008" name="Nucleic Acids Res.">
        <title>The rice annotation project database (RAP-DB): 2008 update.</title>
        <authorList>
            <consortium name="The rice annotation project (RAP)"/>
        </authorList>
    </citation>
    <scope>GENOME REANNOTATION</scope>
    <source>
        <strain evidence="2">cv. Nipponbare</strain>
    </source>
</reference>
<proteinExistence type="predicted"/>
<dbReference type="KEGG" id="dosa:Os07g0451101"/>
<gene>
    <name evidence="1" type="ordered locus">Os07g0451101</name>
</gene>
<evidence type="ECO:0000313" key="2">
    <source>
        <dbReference type="Proteomes" id="UP000000763"/>
    </source>
</evidence>
<sequence>MAAPDRKNTSKKKRVSFLTTRFRSLQTKANPAAGNDCLDEEFDVTCDVADFQDGSN</sequence>
<organism evidence="1 2">
    <name type="scientific">Oryza sativa subsp. japonica</name>
    <name type="common">Rice</name>
    <dbReference type="NCBI Taxonomy" id="39947"/>
    <lineage>
        <taxon>Eukaryota</taxon>
        <taxon>Viridiplantae</taxon>
        <taxon>Streptophyta</taxon>
        <taxon>Embryophyta</taxon>
        <taxon>Tracheophyta</taxon>
        <taxon>Spermatophyta</taxon>
        <taxon>Magnoliopsida</taxon>
        <taxon>Liliopsida</taxon>
        <taxon>Poales</taxon>
        <taxon>Poaceae</taxon>
        <taxon>BOP clade</taxon>
        <taxon>Oryzoideae</taxon>
        <taxon>Oryzeae</taxon>
        <taxon>Oryzinae</taxon>
        <taxon>Oryza</taxon>
        <taxon>Oryza sativa</taxon>
    </lineage>
</organism>
<accession>C7J4I7</accession>
<protein>
    <submittedName>
        <fullName evidence="1">Os07g0451101 protein</fullName>
    </submittedName>
</protein>
<dbReference type="AlphaFoldDB" id="C7J4I7"/>
<evidence type="ECO:0000313" key="1">
    <source>
        <dbReference type="EMBL" id="BAH93907.1"/>
    </source>
</evidence>
<reference evidence="1 2" key="1">
    <citation type="journal article" date="2005" name="Nature">
        <title>The map-based sequence of the rice genome.</title>
        <authorList>
            <consortium name="International rice genome sequencing project (IRGSP)"/>
            <person name="Matsumoto T."/>
            <person name="Wu J."/>
            <person name="Kanamori H."/>
            <person name="Katayose Y."/>
            <person name="Fujisawa M."/>
            <person name="Namiki N."/>
            <person name="Mizuno H."/>
            <person name="Yamamoto K."/>
            <person name="Antonio B.A."/>
            <person name="Baba T."/>
            <person name="Sakata K."/>
            <person name="Nagamura Y."/>
            <person name="Aoki H."/>
            <person name="Arikawa K."/>
            <person name="Arita K."/>
            <person name="Bito T."/>
            <person name="Chiden Y."/>
            <person name="Fujitsuka N."/>
            <person name="Fukunaka R."/>
            <person name="Hamada M."/>
            <person name="Harada C."/>
            <person name="Hayashi A."/>
            <person name="Hijishita S."/>
            <person name="Honda M."/>
            <person name="Hosokawa S."/>
            <person name="Ichikawa Y."/>
            <person name="Idonuma A."/>
            <person name="Iijima M."/>
            <person name="Ikeda M."/>
            <person name="Ikeno M."/>
            <person name="Ito K."/>
            <person name="Ito S."/>
            <person name="Ito T."/>
            <person name="Ito Y."/>
            <person name="Ito Y."/>
            <person name="Iwabuchi A."/>
            <person name="Kamiya K."/>
            <person name="Karasawa W."/>
            <person name="Kurita K."/>
            <person name="Katagiri S."/>
            <person name="Kikuta A."/>
            <person name="Kobayashi H."/>
            <person name="Kobayashi N."/>
            <person name="Machita K."/>
            <person name="Maehara T."/>
            <person name="Masukawa M."/>
            <person name="Mizubayashi T."/>
            <person name="Mukai Y."/>
            <person name="Nagasaki H."/>
            <person name="Nagata Y."/>
            <person name="Naito S."/>
            <person name="Nakashima M."/>
            <person name="Nakama Y."/>
            <person name="Nakamichi Y."/>
            <person name="Nakamura M."/>
            <person name="Meguro A."/>
            <person name="Negishi M."/>
            <person name="Ohta I."/>
            <person name="Ohta T."/>
            <person name="Okamoto M."/>
            <person name="Ono N."/>
            <person name="Saji S."/>
            <person name="Sakaguchi M."/>
            <person name="Sakai K."/>
            <person name="Shibata M."/>
            <person name="Shimokawa T."/>
            <person name="Song J."/>
            <person name="Takazaki Y."/>
            <person name="Terasawa K."/>
            <person name="Tsugane M."/>
            <person name="Tsuji K."/>
            <person name="Ueda S."/>
            <person name="Waki K."/>
            <person name="Yamagata H."/>
            <person name="Yamamoto M."/>
            <person name="Yamamoto S."/>
            <person name="Yamane H."/>
            <person name="Yoshiki S."/>
            <person name="Yoshihara R."/>
            <person name="Yukawa K."/>
            <person name="Zhong H."/>
            <person name="Yano M."/>
            <person name="Yuan Q."/>
            <person name="Ouyang S."/>
            <person name="Liu J."/>
            <person name="Jones K.M."/>
            <person name="Gansberger K."/>
            <person name="Moffat K."/>
            <person name="Hill J."/>
            <person name="Bera J."/>
            <person name="Fadrosh D."/>
            <person name="Jin S."/>
            <person name="Johri S."/>
            <person name="Kim M."/>
            <person name="Overton L."/>
            <person name="Reardon M."/>
            <person name="Tsitrin T."/>
            <person name="Vuong H."/>
            <person name="Weaver B."/>
            <person name="Ciecko A."/>
            <person name="Tallon L."/>
            <person name="Jackson J."/>
            <person name="Pai G."/>
            <person name="Aken S.V."/>
            <person name="Utterback T."/>
            <person name="Reidmuller S."/>
            <person name="Feldblyum T."/>
            <person name="Hsiao J."/>
            <person name="Zismann V."/>
            <person name="Iobst S."/>
            <person name="de Vazeille A.R."/>
            <person name="Buell C.R."/>
            <person name="Ying K."/>
            <person name="Li Y."/>
            <person name="Lu T."/>
            <person name="Huang Y."/>
            <person name="Zhao Q."/>
            <person name="Feng Q."/>
            <person name="Zhang L."/>
            <person name="Zhu J."/>
            <person name="Weng Q."/>
            <person name="Mu J."/>
            <person name="Lu Y."/>
            <person name="Fan D."/>
            <person name="Liu Y."/>
            <person name="Guan J."/>
            <person name="Zhang Y."/>
            <person name="Yu S."/>
            <person name="Liu X."/>
            <person name="Zhang Y."/>
            <person name="Hong G."/>
            <person name="Han B."/>
            <person name="Choisne N."/>
            <person name="Demange N."/>
            <person name="Orjeda G."/>
            <person name="Samain S."/>
            <person name="Cattolico L."/>
            <person name="Pelletier E."/>
            <person name="Couloux A."/>
            <person name="Segurens B."/>
            <person name="Wincker P."/>
            <person name="D'Hont A."/>
            <person name="Scarpelli C."/>
            <person name="Weissenbach J."/>
            <person name="Salanoubat M."/>
            <person name="Quetier F."/>
            <person name="Yu Y."/>
            <person name="Kim H.R."/>
            <person name="Rambo T."/>
            <person name="Currie J."/>
            <person name="Collura K."/>
            <person name="Luo M."/>
            <person name="Yang T."/>
            <person name="Ammiraju J.S.S."/>
            <person name="Engler F."/>
            <person name="Soderlund C."/>
            <person name="Wing R.A."/>
            <person name="Palmer L.E."/>
            <person name="de la Bastide M."/>
            <person name="Spiegel L."/>
            <person name="Nascimento L."/>
            <person name="Zutavern T."/>
            <person name="O'Shaughnessy A."/>
            <person name="Dike S."/>
            <person name="Dedhia N."/>
            <person name="Preston R."/>
            <person name="Balija V."/>
            <person name="McCombie W.R."/>
            <person name="Chow T."/>
            <person name="Chen H."/>
            <person name="Chung M."/>
            <person name="Chen C."/>
            <person name="Shaw J."/>
            <person name="Wu H."/>
            <person name="Hsiao K."/>
            <person name="Chao Y."/>
            <person name="Chu M."/>
            <person name="Cheng C."/>
            <person name="Hour A."/>
            <person name="Lee P."/>
            <person name="Lin S."/>
            <person name="Lin Y."/>
            <person name="Liou J."/>
            <person name="Liu S."/>
            <person name="Hsing Y."/>
            <person name="Raghuvanshi S."/>
            <person name="Mohanty A."/>
            <person name="Bharti A.K."/>
            <person name="Gaur A."/>
            <person name="Gupta V."/>
            <person name="Kumar D."/>
            <person name="Ravi V."/>
            <person name="Vij S."/>
            <person name="Kapur A."/>
            <person name="Khurana P."/>
            <person name="Khurana P."/>
            <person name="Khurana J.P."/>
            <person name="Tyagi A.K."/>
            <person name="Gaikwad K."/>
            <person name="Singh A."/>
            <person name="Dalal V."/>
            <person name="Srivastava S."/>
            <person name="Dixit A."/>
            <person name="Pal A.K."/>
            <person name="Ghazi I.A."/>
            <person name="Yadav M."/>
            <person name="Pandit A."/>
            <person name="Bhargava A."/>
            <person name="Sureshbabu K."/>
            <person name="Batra K."/>
            <person name="Sharma T.R."/>
            <person name="Mohapatra T."/>
            <person name="Singh N.K."/>
            <person name="Messing J."/>
            <person name="Nelson A.B."/>
            <person name="Fuks G."/>
            <person name="Kavchok S."/>
            <person name="Keizer G."/>
            <person name="Linton E."/>
            <person name="Llaca V."/>
            <person name="Song R."/>
            <person name="Tanyolac B."/>
            <person name="Young S."/>
            <person name="Ho-Il K."/>
            <person name="Hahn J.H."/>
            <person name="Sangsakoo G."/>
            <person name="Vanavichit A."/>
            <person name="de Mattos Luiz.A.T."/>
            <person name="Zimmer P.D."/>
            <person name="Malone G."/>
            <person name="Dellagostin O."/>
            <person name="de Oliveira A.C."/>
            <person name="Bevan M."/>
            <person name="Bancroft I."/>
            <person name="Minx P."/>
            <person name="Cordum H."/>
            <person name="Wilson R."/>
            <person name="Cheng Z."/>
            <person name="Jin W."/>
            <person name="Jiang J."/>
            <person name="Leong S.A."/>
            <person name="Iwama H."/>
            <person name="Gojobori T."/>
            <person name="Itoh T."/>
            <person name="Niimura Y."/>
            <person name="Fujii Y."/>
            <person name="Habara T."/>
            <person name="Sakai H."/>
            <person name="Sato Y."/>
            <person name="Wilson G."/>
            <person name="Kumar K."/>
            <person name="McCouch S."/>
            <person name="Juretic N."/>
            <person name="Hoen D."/>
            <person name="Wright S."/>
            <person name="Bruskiewich R."/>
            <person name="Bureau T."/>
            <person name="Miyao A."/>
            <person name="Hirochika H."/>
            <person name="Nishikawa T."/>
            <person name="Kadowaki K."/>
            <person name="Sugiura M."/>
            <person name="Burr B."/>
            <person name="Sasaki T."/>
        </authorList>
    </citation>
    <scope>NUCLEOTIDE SEQUENCE [LARGE SCALE GENOMIC DNA]</scope>
    <source>
        <strain evidence="2">cv. Nipponbare</strain>
    </source>
</reference>
<name>C7J4I7_ORYSJ</name>
<dbReference type="EMBL" id="AP008213">
    <property type="protein sequence ID" value="BAH93907.1"/>
    <property type="molecule type" value="Genomic_DNA"/>
</dbReference>